<dbReference type="PANTHER" id="PTHR30061">
    <property type="entry name" value="MALTOSE-BINDING PERIPLASMIC PROTEIN"/>
    <property type="match status" value="1"/>
</dbReference>
<dbReference type="PANTHER" id="PTHR30061:SF50">
    <property type="entry name" value="MALTOSE_MALTODEXTRIN-BINDING PERIPLASMIC PROTEIN"/>
    <property type="match status" value="1"/>
</dbReference>
<evidence type="ECO:0000313" key="6">
    <source>
        <dbReference type="EMBL" id="MFC4304574.1"/>
    </source>
</evidence>
<evidence type="ECO:0000313" key="7">
    <source>
        <dbReference type="Proteomes" id="UP001595755"/>
    </source>
</evidence>
<keyword evidence="2" id="KW-0813">Transport</keyword>
<feature type="compositionally biased region" description="Low complexity" evidence="4">
    <location>
        <begin position="32"/>
        <end position="44"/>
    </location>
</feature>
<name>A0ABV8SDZ0_9BACL</name>
<feature type="signal peptide" evidence="5">
    <location>
        <begin position="1"/>
        <end position="20"/>
    </location>
</feature>
<gene>
    <name evidence="6" type="ORF">ACFO1S_14185</name>
</gene>
<evidence type="ECO:0000256" key="1">
    <source>
        <dbReference type="ARBA" id="ARBA00008520"/>
    </source>
</evidence>
<accession>A0ABV8SDZ0</accession>
<protein>
    <submittedName>
        <fullName evidence="6">ABC transporter substrate-binding protein</fullName>
    </submittedName>
</protein>
<keyword evidence="3 5" id="KW-0732">Signal</keyword>
<feature type="chain" id="PRO_5046713219" evidence="5">
    <location>
        <begin position="21"/>
        <end position="439"/>
    </location>
</feature>
<dbReference type="PROSITE" id="PS51257">
    <property type="entry name" value="PROKAR_LIPOPROTEIN"/>
    <property type="match status" value="1"/>
</dbReference>
<evidence type="ECO:0000256" key="2">
    <source>
        <dbReference type="ARBA" id="ARBA00022448"/>
    </source>
</evidence>
<organism evidence="6 7">
    <name type="scientific">Cohnella boryungensis</name>
    <dbReference type="NCBI Taxonomy" id="768479"/>
    <lineage>
        <taxon>Bacteria</taxon>
        <taxon>Bacillati</taxon>
        <taxon>Bacillota</taxon>
        <taxon>Bacilli</taxon>
        <taxon>Bacillales</taxon>
        <taxon>Paenibacillaceae</taxon>
        <taxon>Cohnella</taxon>
    </lineage>
</organism>
<dbReference type="SUPFAM" id="SSF53850">
    <property type="entry name" value="Periplasmic binding protein-like II"/>
    <property type="match status" value="1"/>
</dbReference>
<comment type="caution">
    <text evidence="6">The sequence shown here is derived from an EMBL/GenBank/DDBJ whole genome shotgun (WGS) entry which is preliminary data.</text>
</comment>
<evidence type="ECO:0000256" key="4">
    <source>
        <dbReference type="SAM" id="MobiDB-lite"/>
    </source>
</evidence>
<dbReference type="InterPro" id="IPR006059">
    <property type="entry name" value="SBP"/>
</dbReference>
<dbReference type="RefSeq" id="WP_204604768.1">
    <property type="nucleotide sequence ID" value="NZ_JBHSED010000029.1"/>
</dbReference>
<keyword evidence="7" id="KW-1185">Reference proteome</keyword>
<dbReference type="Pfam" id="PF01547">
    <property type="entry name" value="SBP_bac_1"/>
    <property type="match status" value="1"/>
</dbReference>
<dbReference type="Gene3D" id="3.40.190.10">
    <property type="entry name" value="Periplasmic binding protein-like II"/>
    <property type="match status" value="2"/>
</dbReference>
<dbReference type="Proteomes" id="UP001595755">
    <property type="component" value="Unassembled WGS sequence"/>
</dbReference>
<evidence type="ECO:0000256" key="3">
    <source>
        <dbReference type="ARBA" id="ARBA00022729"/>
    </source>
</evidence>
<feature type="region of interest" description="Disordered" evidence="4">
    <location>
        <begin position="25"/>
        <end position="54"/>
    </location>
</feature>
<reference evidence="7" key="1">
    <citation type="journal article" date="2019" name="Int. J. Syst. Evol. Microbiol.">
        <title>The Global Catalogue of Microorganisms (GCM) 10K type strain sequencing project: providing services to taxonomists for standard genome sequencing and annotation.</title>
        <authorList>
            <consortium name="The Broad Institute Genomics Platform"/>
            <consortium name="The Broad Institute Genome Sequencing Center for Infectious Disease"/>
            <person name="Wu L."/>
            <person name="Ma J."/>
        </authorList>
    </citation>
    <scope>NUCLEOTIDE SEQUENCE [LARGE SCALE GENOMIC DNA]</scope>
    <source>
        <strain evidence="7">CGMCC 4.1641</strain>
    </source>
</reference>
<evidence type="ECO:0000256" key="5">
    <source>
        <dbReference type="SAM" id="SignalP"/>
    </source>
</evidence>
<dbReference type="EMBL" id="JBHSED010000029">
    <property type="protein sequence ID" value="MFC4304574.1"/>
    <property type="molecule type" value="Genomic_DNA"/>
</dbReference>
<comment type="similarity">
    <text evidence="1">Belongs to the bacterial solute-binding protein 1 family.</text>
</comment>
<proteinExistence type="inferred from homology"/>
<sequence>MKRLFNQTVILLIVMSVVLAGCGSSGNNKENSASPSAASSAPASETASNGSGEKVKLTMGSWRTDDKDVYKKIIQEFNKQYPNIEISFEPTKSTEYNTVLSTALQTGGGPDIIHLRPYAGGVTLGDSGYVEPINGLNGLDAFPEDVLAAVTGKEGNIYGVPMALNTVAIMYNKDIFATYNLSEPKTWDELINIAETLKSNKVTPFAFGAKDGWIISITQGAMGPSAYGGSAFASQLVSGEKKFTDTAYVSSLQMMKDLSPYYADKFTGVSYEDMRTLFVTGQAGMYVMGDFDVGVIQSMNPELSFDVFPVPSQTEAGKLTVSTYVDGSYAVNSNSAHKEEAKKFLEFAASKAFGNLFSNEMKRVSPIAGVEVADPIIAKFANYANTISTPYLLVTNFAKGTPTTKVTMENEMQALFFEKQTAEQVAESMQKATDTWFGK</sequence>